<comment type="caution">
    <text evidence="3">The sequence shown here is derived from an EMBL/GenBank/DDBJ whole genome shotgun (WGS) entry which is preliminary data.</text>
</comment>
<dbReference type="CDD" id="cd00293">
    <property type="entry name" value="USP-like"/>
    <property type="match status" value="1"/>
</dbReference>
<evidence type="ECO:0000259" key="2">
    <source>
        <dbReference type="Pfam" id="PF00582"/>
    </source>
</evidence>
<evidence type="ECO:0000313" key="4">
    <source>
        <dbReference type="Proteomes" id="UP000483078"/>
    </source>
</evidence>
<dbReference type="RefSeq" id="WP_273250814.1">
    <property type="nucleotide sequence ID" value="NZ_VENJ01000022.1"/>
</dbReference>
<evidence type="ECO:0000313" key="3">
    <source>
        <dbReference type="EMBL" id="MTJ05756.1"/>
    </source>
</evidence>
<dbReference type="EMBL" id="VENJ01000022">
    <property type="protein sequence ID" value="MTJ05756.1"/>
    <property type="molecule type" value="Genomic_DNA"/>
</dbReference>
<dbReference type="PANTHER" id="PTHR46268">
    <property type="entry name" value="STRESS RESPONSE PROTEIN NHAX"/>
    <property type="match status" value="1"/>
</dbReference>
<protein>
    <submittedName>
        <fullName evidence="3">Universal stress protein</fullName>
    </submittedName>
</protein>
<reference evidence="3 4" key="1">
    <citation type="submission" date="2019-06" db="EMBL/GenBank/DDBJ databases">
        <title>Enrichment of Autotrophic Halophilic Microorganisms from Red Sea Brine Pool Using Microbial Electrosynthesis System.</title>
        <authorList>
            <person name="Alqahtani M.F."/>
            <person name="Bajracharya S."/>
            <person name="Katuri K.P."/>
            <person name="Ali M."/>
            <person name="Saikaly P.E."/>
        </authorList>
    </citation>
    <scope>NUCLEOTIDE SEQUENCE [LARGE SCALE GENOMIC DNA]</scope>
    <source>
        <strain evidence="3">MES6</strain>
    </source>
</reference>
<comment type="similarity">
    <text evidence="1">Belongs to the universal stress protein A family.</text>
</comment>
<gene>
    <name evidence="3" type="ORF">FH759_13830</name>
</gene>
<name>A0A7C9LTB2_9RHOB</name>
<dbReference type="PANTHER" id="PTHR46268:SF6">
    <property type="entry name" value="UNIVERSAL STRESS PROTEIN UP12"/>
    <property type="match status" value="1"/>
</dbReference>
<dbReference type="InterPro" id="IPR006016">
    <property type="entry name" value="UspA"/>
</dbReference>
<evidence type="ECO:0000256" key="1">
    <source>
        <dbReference type="ARBA" id="ARBA00008791"/>
    </source>
</evidence>
<proteinExistence type="inferred from homology"/>
<sequence length="149" mass="16322">MSNSILCAIDINQPENDAEVLRVAHKLARLDDARLDVITVVPDFGMSIVGGYFDKDFHDKAVAHARELLETLVRDTIGEEANRGVRHVVATGKAYEEILHAAREAGSDLIVIGSHKPELRDYLLGPNAARVVRHSDCSVYVVRPAVGRA</sequence>
<dbReference type="SUPFAM" id="SSF52402">
    <property type="entry name" value="Adenine nucleotide alpha hydrolases-like"/>
    <property type="match status" value="1"/>
</dbReference>
<dbReference type="Gene3D" id="3.40.50.620">
    <property type="entry name" value="HUPs"/>
    <property type="match status" value="1"/>
</dbReference>
<accession>A0A7C9LTB2</accession>
<dbReference type="InterPro" id="IPR014729">
    <property type="entry name" value="Rossmann-like_a/b/a_fold"/>
</dbReference>
<dbReference type="AlphaFoldDB" id="A0A7C9LTB2"/>
<organism evidence="3 4">
    <name type="scientific">Sediminimonas qiaohouensis</name>
    <dbReference type="NCBI Taxonomy" id="552061"/>
    <lineage>
        <taxon>Bacteria</taxon>
        <taxon>Pseudomonadati</taxon>
        <taxon>Pseudomonadota</taxon>
        <taxon>Alphaproteobacteria</taxon>
        <taxon>Rhodobacterales</taxon>
        <taxon>Roseobacteraceae</taxon>
        <taxon>Sediminimonas</taxon>
    </lineage>
</organism>
<feature type="domain" description="UspA" evidence="2">
    <location>
        <begin position="1"/>
        <end position="143"/>
    </location>
</feature>
<dbReference type="InterPro" id="IPR006015">
    <property type="entry name" value="Universal_stress_UspA"/>
</dbReference>
<dbReference type="Proteomes" id="UP000483078">
    <property type="component" value="Unassembled WGS sequence"/>
</dbReference>
<dbReference type="PRINTS" id="PR01438">
    <property type="entry name" value="UNVRSLSTRESS"/>
</dbReference>
<dbReference type="Pfam" id="PF00582">
    <property type="entry name" value="Usp"/>
    <property type="match status" value="1"/>
</dbReference>